<dbReference type="OrthoDB" id="9803828at2"/>
<accession>A0A3A5MMG5</accession>
<keyword evidence="3" id="KW-1185">Reference proteome</keyword>
<dbReference type="EMBL" id="QZVS01000049">
    <property type="protein sequence ID" value="RJT91297.1"/>
    <property type="molecule type" value="Genomic_DNA"/>
</dbReference>
<proteinExistence type="predicted"/>
<dbReference type="Gene3D" id="3.40.50.1820">
    <property type="entry name" value="alpha/beta hydrolase"/>
    <property type="match status" value="1"/>
</dbReference>
<sequence length="118" mass="13050">MKPVNSIDSMIQGPHGLIPVRRYSPSLGMSPVSFAPIVWIHGGGFFKGSLDQPESHDVARSLAAAGFQVVTVDYRLDYLKISTIFEWFLAGARRSTIRSRSTMSSQWYGQFSARLPTG</sequence>
<dbReference type="SUPFAM" id="SSF53474">
    <property type="entry name" value="alpha/beta-Hydrolases"/>
    <property type="match status" value="1"/>
</dbReference>
<organism evidence="2 3">
    <name type="scientific">Cryobacterium melibiosiphilum</name>
    <dbReference type="NCBI Taxonomy" id="995039"/>
    <lineage>
        <taxon>Bacteria</taxon>
        <taxon>Bacillati</taxon>
        <taxon>Actinomycetota</taxon>
        <taxon>Actinomycetes</taxon>
        <taxon>Micrococcales</taxon>
        <taxon>Microbacteriaceae</taxon>
        <taxon>Cryobacterium</taxon>
    </lineage>
</organism>
<gene>
    <name evidence="2" type="ORF">D6T64_02025</name>
</gene>
<evidence type="ECO:0000259" key="1">
    <source>
        <dbReference type="Pfam" id="PF07859"/>
    </source>
</evidence>
<evidence type="ECO:0000313" key="3">
    <source>
        <dbReference type="Proteomes" id="UP000272015"/>
    </source>
</evidence>
<dbReference type="Pfam" id="PF07859">
    <property type="entry name" value="Abhydrolase_3"/>
    <property type="match status" value="1"/>
</dbReference>
<dbReference type="GO" id="GO:0016787">
    <property type="term" value="F:hydrolase activity"/>
    <property type="evidence" value="ECO:0007669"/>
    <property type="project" value="InterPro"/>
</dbReference>
<dbReference type="Proteomes" id="UP000272015">
    <property type="component" value="Unassembled WGS sequence"/>
</dbReference>
<protein>
    <recommendedName>
        <fullName evidence="1">Alpha/beta hydrolase fold-3 domain-containing protein</fullName>
    </recommendedName>
</protein>
<comment type="caution">
    <text evidence="2">The sequence shown here is derived from an EMBL/GenBank/DDBJ whole genome shotgun (WGS) entry which is preliminary data.</text>
</comment>
<dbReference type="InterPro" id="IPR029058">
    <property type="entry name" value="AB_hydrolase_fold"/>
</dbReference>
<dbReference type="AlphaFoldDB" id="A0A3A5MMG5"/>
<name>A0A3A5MMG5_9MICO</name>
<evidence type="ECO:0000313" key="2">
    <source>
        <dbReference type="EMBL" id="RJT91297.1"/>
    </source>
</evidence>
<dbReference type="RefSeq" id="WP_119971020.1">
    <property type="nucleotide sequence ID" value="NZ_JBHSQA010000031.1"/>
</dbReference>
<feature type="domain" description="Alpha/beta hydrolase fold-3" evidence="1">
    <location>
        <begin position="37"/>
        <end position="76"/>
    </location>
</feature>
<dbReference type="InterPro" id="IPR013094">
    <property type="entry name" value="AB_hydrolase_3"/>
</dbReference>
<reference evidence="2 3" key="1">
    <citation type="submission" date="2018-09" db="EMBL/GenBank/DDBJ databases">
        <title>Novel species of Cryobacterium.</title>
        <authorList>
            <person name="Liu Q."/>
            <person name="Xin Y.-H."/>
        </authorList>
    </citation>
    <scope>NUCLEOTIDE SEQUENCE [LARGE SCALE GENOMIC DNA]</scope>
    <source>
        <strain evidence="2 3">Hh39</strain>
    </source>
</reference>